<dbReference type="Proteomes" id="UP000240569">
    <property type="component" value="Unassembled WGS sequence"/>
</dbReference>
<protein>
    <recommendedName>
        <fullName evidence="5">Saccharopine dehydrogenase</fullName>
    </recommendedName>
</protein>
<evidence type="ECO:0008006" key="5">
    <source>
        <dbReference type="Google" id="ProtNLM"/>
    </source>
</evidence>
<dbReference type="Pfam" id="PF03435">
    <property type="entry name" value="Sacchrp_dh_NADP"/>
    <property type="match status" value="1"/>
</dbReference>
<name>A0A2R6AH95_9ARCH</name>
<accession>A0A2R6AH95</accession>
<feature type="domain" description="Saccharopine dehydrogenase NADP binding" evidence="1">
    <location>
        <begin position="3"/>
        <end position="124"/>
    </location>
</feature>
<dbReference type="PANTHER" id="PTHR43796:SF2">
    <property type="entry name" value="CARBOXYNORSPERMIDINE SYNTHASE"/>
    <property type="match status" value="1"/>
</dbReference>
<dbReference type="PANTHER" id="PTHR43796">
    <property type="entry name" value="CARBOXYNORSPERMIDINE SYNTHASE"/>
    <property type="match status" value="1"/>
</dbReference>
<dbReference type="InterPro" id="IPR005097">
    <property type="entry name" value="Sacchrp_dh_NADP-bd"/>
</dbReference>
<sequence length="401" mass="44374">MDILLIGSGAVGSVIAKHLATSTRISKLTLADINIQQAISVASQVEKTAKAEVSVVYLDAGSALQLKSVLKDADLVINASLPRFNLIVMNAALECGCNYLDLAMFDESQYRMSEDWERERLTAVVGFGEDPGISNMAAKLAADALDRVESIRIRDGDNGSSKKYPFSSSFSPETFFSEVFDPPLVFRNGRYVRENPLSGKETYNFPLIGKMSVYYVDHEEVYTLPKNIGKGVRNVDFKLALTDETLNYLLALRDIGLLSKEEITVGKSRVKPFDVVLRLVPQPSSLLDLRGVSCVVVEVEGEDKRGRPKKHKLFVSMSHEKAYIKHNVNATSYLTGAGAAAGALLILNNNRTPYGVLAPEQLDATKYFDILKKLDVSLRHFVSDGEIIERKLKRNKVNKTY</sequence>
<dbReference type="InterPro" id="IPR036291">
    <property type="entry name" value="NAD(P)-bd_dom_sf"/>
</dbReference>
<evidence type="ECO:0000313" key="3">
    <source>
        <dbReference type="EMBL" id="PSN85750.1"/>
    </source>
</evidence>
<evidence type="ECO:0000259" key="2">
    <source>
        <dbReference type="Pfam" id="PF16653"/>
    </source>
</evidence>
<dbReference type="SUPFAM" id="SSF51735">
    <property type="entry name" value="NAD(P)-binding Rossmann-fold domains"/>
    <property type="match status" value="1"/>
</dbReference>
<proteinExistence type="predicted"/>
<dbReference type="EMBL" id="NEXD01000022">
    <property type="protein sequence ID" value="PSN85750.1"/>
    <property type="molecule type" value="Genomic_DNA"/>
</dbReference>
<dbReference type="AlphaFoldDB" id="A0A2R6AH95"/>
<feature type="domain" description="Saccharopine dehydrogenase-like C-terminal" evidence="2">
    <location>
        <begin position="128"/>
        <end position="374"/>
    </location>
</feature>
<gene>
    <name evidence="3" type="ORF">B9Q02_05125</name>
</gene>
<dbReference type="InterPro" id="IPR032095">
    <property type="entry name" value="Sacchrp_dh-like_C"/>
</dbReference>
<dbReference type="Gene3D" id="3.40.50.720">
    <property type="entry name" value="NAD(P)-binding Rossmann-like Domain"/>
    <property type="match status" value="1"/>
</dbReference>
<reference evidence="3 4" key="1">
    <citation type="submission" date="2017-04" db="EMBL/GenBank/DDBJ databases">
        <title>Novel microbial lineages endemic to geothermal iron-oxide mats fill important gaps in the evolutionary history of Archaea.</title>
        <authorList>
            <person name="Jay Z.J."/>
            <person name="Beam J.P."/>
            <person name="Dlakic M."/>
            <person name="Rusch D.B."/>
            <person name="Kozubal M.A."/>
            <person name="Inskeep W.P."/>
        </authorList>
    </citation>
    <scope>NUCLEOTIDE SEQUENCE [LARGE SCALE GENOMIC DNA]</scope>
    <source>
        <strain evidence="3">BE_D</strain>
    </source>
</reference>
<dbReference type="Pfam" id="PF16653">
    <property type="entry name" value="Sacchrp_dh_C"/>
    <property type="match status" value="1"/>
</dbReference>
<evidence type="ECO:0000259" key="1">
    <source>
        <dbReference type="Pfam" id="PF03435"/>
    </source>
</evidence>
<dbReference type="Gene3D" id="3.30.360.10">
    <property type="entry name" value="Dihydrodipicolinate Reductase, domain 2"/>
    <property type="match status" value="1"/>
</dbReference>
<evidence type="ECO:0000313" key="4">
    <source>
        <dbReference type="Proteomes" id="UP000240569"/>
    </source>
</evidence>
<organism evidence="3 4">
    <name type="scientific">Candidatus Marsarchaeota G1 archaeon BE_D</name>
    <dbReference type="NCBI Taxonomy" id="1978156"/>
    <lineage>
        <taxon>Archaea</taxon>
        <taxon>Candidatus Marsarchaeota</taxon>
        <taxon>Candidatus Marsarchaeota group 1</taxon>
    </lineage>
</organism>
<comment type="caution">
    <text evidence="3">The sequence shown here is derived from an EMBL/GenBank/DDBJ whole genome shotgun (WGS) entry which is preliminary data.</text>
</comment>